<dbReference type="PANTHER" id="PTHR45790:SF1">
    <property type="entry name" value="SIROHEME SYNTHASE"/>
    <property type="match status" value="1"/>
</dbReference>
<comment type="pathway">
    <text evidence="11">Porphyrin-containing compound metabolism; siroheme biosynthesis; precorrin-2 from uroporphyrinogen III: step 1/1.</text>
</comment>
<evidence type="ECO:0000256" key="8">
    <source>
        <dbReference type="ARBA" id="ARBA00023239"/>
    </source>
</evidence>
<keyword evidence="7" id="KW-0560">Oxidoreductase</keyword>
<dbReference type="KEGG" id="tcn:H9L16_01360"/>
<evidence type="ECO:0000256" key="6">
    <source>
        <dbReference type="ARBA" id="ARBA00022691"/>
    </source>
</evidence>
<dbReference type="InterPro" id="IPR050161">
    <property type="entry name" value="Siro_Cobalamin_biosynth"/>
</dbReference>
<evidence type="ECO:0000256" key="2">
    <source>
        <dbReference type="ARBA" id="ARBA00012162"/>
    </source>
</evidence>
<evidence type="ECO:0000256" key="7">
    <source>
        <dbReference type="ARBA" id="ARBA00023002"/>
    </source>
</evidence>
<evidence type="ECO:0000259" key="14">
    <source>
        <dbReference type="Pfam" id="PF00590"/>
    </source>
</evidence>
<dbReference type="Gene3D" id="3.30.950.10">
    <property type="entry name" value="Methyltransferase, Cobalt-precorrin-4 Transmethylase, Domain 2"/>
    <property type="match status" value="1"/>
</dbReference>
<accession>A0A7G9SR47</accession>
<evidence type="ECO:0000313" key="15">
    <source>
        <dbReference type="EMBL" id="QNN70322.1"/>
    </source>
</evidence>
<dbReference type="FunFam" id="3.40.1010.10:FF:000001">
    <property type="entry name" value="Siroheme synthase"/>
    <property type="match status" value="1"/>
</dbReference>
<evidence type="ECO:0000313" key="16">
    <source>
        <dbReference type="Proteomes" id="UP000515804"/>
    </source>
</evidence>
<organism evidence="15 16">
    <name type="scientific">Thermomonas carbonis</name>
    <dbReference type="NCBI Taxonomy" id="1463158"/>
    <lineage>
        <taxon>Bacteria</taxon>
        <taxon>Pseudomonadati</taxon>
        <taxon>Pseudomonadota</taxon>
        <taxon>Gammaproteobacteria</taxon>
        <taxon>Lysobacterales</taxon>
        <taxon>Lysobacteraceae</taxon>
        <taxon>Thermomonas</taxon>
    </lineage>
</organism>
<dbReference type="AlphaFoldDB" id="A0A7G9SR47"/>
<evidence type="ECO:0000256" key="5">
    <source>
        <dbReference type="ARBA" id="ARBA00022679"/>
    </source>
</evidence>
<dbReference type="InterPro" id="IPR006366">
    <property type="entry name" value="CobA/CysG_C"/>
</dbReference>
<dbReference type="NCBIfam" id="NF004790">
    <property type="entry name" value="PRK06136.1"/>
    <property type="match status" value="1"/>
</dbReference>
<keyword evidence="9" id="KW-0627">Porphyrin biosynthesis</keyword>
<evidence type="ECO:0000256" key="1">
    <source>
        <dbReference type="ARBA" id="ARBA00005879"/>
    </source>
</evidence>
<evidence type="ECO:0000256" key="12">
    <source>
        <dbReference type="ARBA" id="ARBA00060548"/>
    </source>
</evidence>
<dbReference type="Pfam" id="PF00590">
    <property type="entry name" value="TP_methylase"/>
    <property type="match status" value="1"/>
</dbReference>
<dbReference type="PANTHER" id="PTHR45790">
    <property type="entry name" value="SIROHEME SYNTHASE-RELATED"/>
    <property type="match status" value="1"/>
</dbReference>
<protein>
    <recommendedName>
        <fullName evidence="2">uroporphyrinogen-III C-methyltransferase</fullName>
        <ecNumber evidence="2">2.1.1.107</ecNumber>
    </recommendedName>
</protein>
<keyword evidence="5 13" id="KW-0808">Transferase</keyword>
<dbReference type="UniPathway" id="UPA00262">
    <property type="reaction ID" value="UER00211"/>
</dbReference>
<dbReference type="GO" id="GO:0019354">
    <property type="term" value="P:siroheme biosynthetic process"/>
    <property type="evidence" value="ECO:0007669"/>
    <property type="project" value="UniProtKB-UniPathway"/>
</dbReference>
<dbReference type="GO" id="GO:0016491">
    <property type="term" value="F:oxidoreductase activity"/>
    <property type="evidence" value="ECO:0007669"/>
    <property type="project" value="UniProtKB-KW"/>
</dbReference>
<dbReference type="InterPro" id="IPR003043">
    <property type="entry name" value="Uropor_MeTrfase_CS"/>
</dbReference>
<dbReference type="FunFam" id="3.30.950.10:FF:000001">
    <property type="entry name" value="Siroheme synthase"/>
    <property type="match status" value="1"/>
</dbReference>
<dbReference type="PROSITE" id="PS00839">
    <property type="entry name" value="SUMT_1"/>
    <property type="match status" value="1"/>
</dbReference>
<dbReference type="Proteomes" id="UP000515804">
    <property type="component" value="Chromosome"/>
</dbReference>
<evidence type="ECO:0000256" key="11">
    <source>
        <dbReference type="ARBA" id="ARBA00025705"/>
    </source>
</evidence>
<dbReference type="GO" id="GO:0004851">
    <property type="term" value="F:uroporphyrin-III C-methyltransferase activity"/>
    <property type="evidence" value="ECO:0007669"/>
    <property type="project" value="UniProtKB-EC"/>
</dbReference>
<proteinExistence type="inferred from homology"/>
<keyword evidence="10" id="KW-0511">Multifunctional enzyme</keyword>
<keyword evidence="8" id="KW-0456">Lyase</keyword>
<keyword evidence="4 13" id="KW-0489">Methyltransferase</keyword>
<reference evidence="15 16" key="1">
    <citation type="submission" date="2020-08" db="EMBL/GenBank/DDBJ databases">
        <title>Genome sequence of Thermomonas carbonis KCTC 42013T.</title>
        <authorList>
            <person name="Hyun D.-W."/>
            <person name="Bae J.-W."/>
        </authorList>
    </citation>
    <scope>NUCLEOTIDE SEQUENCE [LARGE SCALE GENOMIC DNA]</scope>
    <source>
        <strain evidence="15 16">KCTC 42013</strain>
    </source>
</reference>
<evidence type="ECO:0000256" key="3">
    <source>
        <dbReference type="ARBA" id="ARBA00022573"/>
    </source>
</evidence>
<sequence length="290" mass="30347">MSISRSTPPSRPAIGYPAPVTDPPPVGMVRLVGAGPGDPGLLTLHAARALAEADVVLHDRLVSDEVLALARPGAELIEVGKRVGGDHHATQARIHDLLLFHARAGERVVRLKGGDPFVFGRGGEELEVLRAHGIPFEVVPGITAAVACAAYAGIPLTHREHAQSLRLLTAHAQDGDADHDWAALAQANQTLAFYMGVSGLARLRDKLVAHGRAASTPFALVENGSRPEQRVIAGTLGELPELAQRHAVQAPALLVVGEVAAFATQFHWFGCAPLTNADAGCANVAFARAA</sequence>
<gene>
    <name evidence="15" type="primary">cobA</name>
    <name evidence="15" type="ORF">H9L16_01360</name>
</gene>
<dbReference type="SUPFAM" id="SSF53790">
    <property type="entry name" value="Tetrapyrrole methylase"/>
    <property type="match status" value="1"/>
</dbReference>
<dbReference type="InterPro" id="IPR014777">
    <property type="entry name" value="4pyrrole_Mease_sub1"/>
</dbReference>
<feature type="domain" description="Tetrapyrrole methylase" evidence="14">
    <location>
        <begin position="29"/>
        <end position="239"/>
    </location>
</feature>
<dbReference type="GO" id="GO:0009236">
    <property type="term" value="P:cobalamin biosynthetic process"/>
    <property type="evidence" value="ECO:0007669"/>
    <property type="project" value="UniProtKB-KW"/>
</dbReference>
<dbReference type="PROSITE" id="PS00840">
    <property type="entry name" value="SUMT_2"/>
    <property type="match status" value="1"/>
</dbReference>
<comment type="similarity">
    <text evidence="1 13">Belongs to the precorrin methyltransferase family.</text>
</comment>
<keyword evidence="16" id="KW-1185">Reference proteome</keyword>
<dbReference type="NCBIfam" id="TIGR01469">
    <property type="entry name" value="cobA_cysG_Cterm"/>
    <property type="match status" value="1"/>
</dbReference>
<dbReference type="Gene3D" id="3.40.1010.10">
    <property type="entry name" value="Cobalt-precorrin-4 Transmethylase, Domain 1"/>
    <property type="match status" value="1"/>
</dbReference>
<dbReference type="InterPro" id="IPR014776">
    <property type="entry name" value="4pyrrole_Mease_sub2"/>
</dbReference>
<keyword evidence="6" id="KW-0949">S-adenosyl-L-methionine</keyword>
<evidence type="ECO:0000256" key="10">
    <source>
        <dbReference type="ARBA" id="ARBA00023268"/>
    </source>
</evidence>
<dbReference type="CDD" id="cd11642">
    <property type="entry name" value="SUMT"/>
    <property type="match status" value="1"/>
</dbReference>
<dbReference type="EC" id="2.1.1.107" evidence="2"/>
<evidence type="ECO:0000256" key="13">
    <source>
        <dbReference type="RuleBase" id="RU003960"/>
    </source>
</evidence>
<evidence type="ECO:0000256" key="9">
    <source>
        <dbReference type="ARBA" id="ARBA00023244"/>
    </source>
</evidence>
<dbReference type="InterPro" id="IPR035996">
    <property type="entry name" value="4pyrrol_Methylase_sf"/>
</dbReference>
<keyword evidence="3" id="KW-0169">Cobalamin biosynthesis</keyword>
<dbReference type="GO" id="GO:0032259">
    <property type="term" value="P:methylation"/>
    <property type="evidence" value="ECO:0007669"/>
    <property type="project" value="UniProtKB-KW"/>
</dbReference>
<dbReference type="GO" id="GO:0016829">
    <property type="term" value="F:lyase activity"/>
    <property type="evidence" value="ECO:0007669"/>
    <property type="project" value="UniProtKB-KW"/>
</dbReference>
<evidence type="ECO:0000256" key="4">
    <source>
        <dbReference type="ARBA" id="ARBA00022603"/>
    </source>
</evidence>
<comment type="pathway">
    <text evidence="12">Cofactor biosynthesis; adenosylcobalamin biosynthesis; precorrin-2 from uroporphyrinogen III: step 1/1.</text>
</comment>
<name>A0A7G9SR47_9GAMM</name>
<dbReference type="InterPro" id="IPR000878">
    <property type="entry name" value="4pyrrol_Mease"/>
</dbReference>
<dbReference type="EMBL" id="CP060719">
    <property type="protein sequence ID" value="QNN70322.1"/>
    <property type="molecule type" value="Genomic_DNA"/>
</dbReference>